<dbReference type="EMBL" id="JBHRUH010000031">
    <property type="protein sequence ID" value="MFC3293232.1"/>
    <property type="molecule type" value="Genomic_DNA"/>
</dbReference>
<feature type="region of interest" description="Disordered" evidence="1">
    <location>
        <begin position="270"/>
        <end position="335"/>
    </location>
</feature>
<dbReference type="Gene3D" id="1.10.8.1180">
    <property type="match status" value="1"/>
</dbReference>
<accession>A0ABV7M2X4</accession>
<name>A0ABV7M2X4_9GAMM</name>
<organism evidence="3 4">
    <name type="scientific">Modicisalibacter luteus</name>
    <dbReference type="NCBI Taxonomy" id="453962"/>
    <lineage>
        <taxon>Bacteria</taxon>
        <taxon>Pseudomonadati</taxon>
        <taxon>Pseudomonadota</taxon>
        <taxon>Gammaproteobacteria</taxon>
        <taxon>Oceanospirillales</taxon>
        <taxon>Halomonadaceae</taxon>
        <taxon>Modicisalibacter</taxon>
    </lineage>
</organism>
<comment type="caution">
    <text evidence="3">The sequence shown here is derived from an EMBL/GenBank/DDBJ whole genome shotgun (WGS) entry which is preliminary data.</text>
</comment>
<feature type="domain" description="DnaT DNA-binding" evidence="2">
    <location>
        <begin position="201"/>
        <end position="271"/>
    </location>
</feature>
<evidence type="ECO:0000259" key="2">
    <source>
        <dbReference type="Pfam" id="PF17948"/>
    </source>
</evidence>
<dbReference type="InterPro" id="IPR040480">
    <property type="entry name" value="DnaT_DNA_bind"/>
</dbReference>
<sequence length="335" mass="36254">MITAQMLPALLGRPVAYQPVFARLPGVTVTAAIFLSQALFLTNTPTAQRRGGWFYKDQTGPEDSWQAETGMTAKQQLNARKQLVGLGVLEEQRRGMPAKTWYRVNLEELALQLIAVLSPENGDAQPAGPELDQTRPKGETRNAQAENQETPKGSVQIVPNGDFSTETTTENLSLNAGASIFDRAAQQDDDGQPLAAGAHQFAMTLDWQPDPEYFAVACQRAGLPADTVLAPHQLAKFTAHHADQGRRYGAMAWTAKLVDWIRNDLRHEAQKPAPNAGGANHASRHSNAGQRQRYSNLSPTEARRLAQQQGSGQPGGTSAGHVYDGECEAGYPGHG</sequence>
<feature type="compositionally biased region" description="Polar residues" evidence="1">
    <location>
        <begin position="285"/>
        <end position="299"/>
    </location>
</feature>
<evidence type="ECO:0000256" key="1">
    <source>
        <dbReference type="SAM" id="MobiDB-lite"/>
    </source>
</evidence>
<gene>
    <name evidence="3" type="ORF">ACFOEI_14340</name>
</gene>
<feature type="region of interest" description="Disordered" evidence="1">
    <location>
        <begin position="120"/>
        <end position="159"/>
    </location>
</feature>
<feature type="compositionally biased region" description="Polar residues" evidence="1">
    <location>
        <begin position="141"/>
        <end position="153"/>
    </location>
</feature>
<dbReference type="Proteomes" id="UP001595640">
    <property type="component" value="Unassembled WGS sequence"/>
</dbReference>
<evidence type="ECO:0000313" key="3">
    <source>
        <dbReference type="EMBL" id="MFC3293232.1"/>
    </source>
</evidence>
<proteinExistence type="predicted"/>
<dbReference type="Pfam" id="PF17948">
    <property type="entry name" value="DnaT"/>
    <property type="match status" value="1"/>
</dbReference>
<reference evidence="4" key="1">
    <citation type="journal article" date="2019" name="Int. J. Syst. Evol. Microbiol.">
        <title>The Global Catalogue of Microorganisms (GCM) 10K type strain sequencing project: providing services to taxonomists for standard genome sequencing and annotation.</title>
        <authorList>
            <consortium name="The Broad Institute Genomics Platform"/>
            <consortium name="The Broad Institute Genome Sequencing Center for Infectious Disease"/>
            <person name="Wu L."/>
            <person name="Ma J."/>
        </authorList>
    </citation>
    <scope>NUCLEOTIDE SEQUENCE [LARGE SCALE GENOMIC DNA]</scope>
    <source>
        <strain evidence="4">KCTC 12847</strain>
    </source>
</reference>
<protein>
    <submittedName>
        <fullName evidence="3">DnaT-like ssDNA-binding domain-containing protein</fullName>
    </submittedName>
</protein>
<evidence type="ECO:0000313" key="4">
    <source>
        <dbReference type="Proteomes" id="UP001595640"/>
    </source>
</evidence>
<dbReference type="RefSeq" id="WP_019020601.1">
    <property type="nucleotide sequence ID" value="NZ_BMXD01000001.1"/>
</dbReference>
<keyword evidence="4" id="KW-1185">Reference proteome</keyword>